<proteinExistence type="predicted"/>
<comment type="caution">
    <text evidence="2">The sequence shown here is derived from an EMBL/GenBank/DDBJ whole genome shotgun (WGS) entry which is preliminary data.</text>
</comment>
<dbReference type="GO" id="GO:0005829">
    <property type="term" value="C:cytosol"/>
    <property type="evidence" value="ECO:0007669"/>
    <property type="project" value="TreeGrafter"/>
</dbReference>
<protein>
    <submittedName>
        <fullName evidence="2">F-box LRR-repeat 14-like</fullName>
    </submittedName>
</protein>
<dbReference type="GO" id="GO:0048471">
    <property type="term" value="C:perinuclear region of cytoplasm"/>
    <property type="evidence" value="ECO:0007669"/>
    <property type="project" value="TreeGrafter"/>
</dbReference>
<accession>A0A2P6U1K6</accession>
<dbReference type="STRING" id="3076.A0A2P6U1K6"/>
<dbReference type="InterPro" id="IPR032675">
    <property type="entry name" value="LRR_dom_sf"/>
</dbReference>
<dbReference type="InterPro" id="IPR027038">
    <property type="entry name" value="RanGap"/>
</dbReference>
<keyword evidence="3" id="KW-1185">Reference proteome</keyword>
<gene>
    <name evidence="2" type="ORF">C2E21_0999</name>
</gene>
<dbReference type="PANTHER" id="PTHR24113">
    <property type="entry name" value="RAN GTPASE-ACTIVATING PROTEIN 1"/>
    <property type="match status" value="1"/>
</dbReference>
<dbReference type="Gene3D" id="3.80.10.10">
    <property type="entry name" value="Ribonuclease Inhibitor"/>
    <property type="match status" value="3"/>
</dbReference>
<name>A0A2P6U1K6_CHLSO</name>
<evidence type="ECO:0000256" key="1">
    <source>
        <dbReference type="ARBA" id="ARBA00004430"/>
    </source>
</evidence>
<reference evidence="2 3" key="1">
    <citation type="journal article" date="2018" name="Plant J.">
        <title>Genome sequences of Chlorella sorokiniana UTEX 1602 and Micractinium conductrix SAG 241.80: implications to maltose excretion by a green alga.</title>
        <authorList>
            <person name="Arriola M.B."/>
            <person name="Velmurugan N."/>
            <person name="Zhang Y."/>
            <person name="Plunkett M.H."/>
            <person name="Hondzo H."/>
            <person name="Barney B.M."/>
        </authorList>
    </citation>
    <scope>NUCLEOTIDE SEQUENCE [LARGE SCALE GENOMIC DNA]</scope>
    <source>
        <strain evidence="3">UTEX 1602</strain>
    </source>
</reference>
<evidence type="ECO:0000313" key="3">
    <source>
        <dbReference type="Proteomes" id="UP000239899"/>
    </source>
</evidence>
<organism evidence="2 3">
    <name type="scientific">Chlorella sorokiniana</name>
    <name type="common">Freshwater green alga</name>
    <dbReference type="NCBI Taxonomy" id="3076"/>
    <lineage>
        <taxon>Eukaryota</taxon>
        <taxon>Viridiplantae</taxon>
        <taxon>Chlorophyta</taxon>
        <taxon>core chlorophytes</taxon>
        <taxon>Trebouxiophyceae</taxon>
        <taxon>Chlorellales</taxon>
        <taxon>Chlorellaceae</taxon>
        <taxon>Chlorella clade</taxon>
        <taxon>Chlorella</taxon>
    </lineage>
</organism>
<dbReference type="SUPFAM" id="SSF52047">
    <property type="entry name" value="RNI-like"/>
    <property type="match status" value="2"/>
</dbReference>
<dbReference type="PANTHER" id="PTHR24113:SF15">
    <property type="entry name" value="NACHT DOMAIN-CONTAINING PROTEIN"/>
    <property type="match status" value="1"/>
</dbReference>
<comment type="subcellular location">
    <subcellularLocation>
        <location evidence="1">Cytoplasm</location>
        <location evidence="1">Cytoskeleton</location>
        <location evidence="1">Cilium axoneme</location>
    </subcellularLocation>
</comment>
<dbReference type="EMBL" id="LHPG02000002">
    <property type="protein sequence ID" value="PRW60194.1"/>
    <property type="molecule type" value="Genomic_DNA"/>
</dbReference>
<dbReference type="AlphaFoldDB" id="A0A2P6U1K6"/>
<dbReference type="GO" id="GO:0031267">
    <property type="term" value="F:small GTPase binding"/>
    <property type="evidence" value="ECO:0007669"/>
    <property type="project" value="TreeGrafter"/>
</dbReference>
<dbReference type="OrthoDB" id="511745at2759"/>
<dbReference type="GO" id="GO:0005930">
    <property type="term" value="C:axoneme"/>
    <property type="evidence" value="ECO:0007669"/>
    <property type="project" value="UniProtKB-SubCell"/>
</dbReference>
<dbReference type="GO" id="GO:0005634">
    <property type="term" value="C:nucleus"/>
    <property type="evidence" value="ECO:0007669"/>
    <property type="project" value="TreeGrafter"/>
</dbReference>
<dbReference type="GO" id="GO:0005096">
    <property type="term" value="F:GTPase activator activity"/>
    <property type="evidence" value="ECO:0007669"/>
    <property type="project" value="InterPro"/>
</dbReference>
<dbReference type="GO" id="GO:0006913">
    <property type="term" value="P:nucleocytoplasmic transport"/>
    <property type="evidence" value="ECO:0007669"/>
    <property type="project" value="TreeGrafter"/>
</dbReference>
<dbReference type="Proteomes" id="UP000239899">
    <property type="component" value="Unassembled WGS sequence"/>
</dbReference>
<evidence type="ECO:0000313" key="2">
    <source>
        <dbReference type="EMBL" id="PRW60194.1"/>
    </source>
</evidence>
<sequence>MARLAPARPLPQLARFARLSRLTLRHIHAAALPVLSDRTGLLHLDATVYFPDAAEHWLDWAAGLTSLHRLHLTAALLRLQPEEGLSCLLPLRRTLRALRLDGCMLLTDEGVPLLAQLSGLTRLEVTCCQASQQGLDALAVALPRLAQAELRLQDGVAGDRLVPLTAIGAGGGLTAHVSRAKANSLVGAAGQQWPGLGRLAAHHTGCAFLLTAEPSFYAMQRLTSLSLPHIQLPPEAARQLGACTALRELEVELNFTVRDEVLLSWRALVHMRCLRLSGNFYITEQAMAAVLEAMPGLQELRLEQMQGSGAMLGPLHSMPALHTLELASCHLNDAQALQAALRGATGLAALRVQSCGIQSEVCEAIVADLPSLPHLRELEVALRRAVTQSTAEALAVACAACTQLSSLDLHFPGYTQVAPSVPAWAAVAALTGLRSLHASSGMGWGGAALAALAAAATSLRVVTLTDNVGNAAVDAEWVAALVPLQRLSHLQLNSCRALREQAVPPLCLLSSLTGLHGFRCPGLASEEVRRHLRASLPCLADLSLHE</sequence>